<proteinExistence type="predicted"/>
<dbReference type="EMBL" id="CTRP01000012">
    <property type="protein sequence ID" value="CQR73028.1"/>
    <property type="molecule type" value="Genomic_DNA"/>
</dbReference>
<evidence type="ECO:0000256" key="1">
    <source>
        <dbReference type="SAM" id="Phobius"/>
    </source>
</evidence>
<dbReference type="Proteomes" id="UP000049855">
    <property type="component" value="Unassembled WGS sequence"/>
</dbReference>
<keyword evidence="3" id="KW-1185">Reference proteome</keyword>
<accession>A0A0U1L032</accession>
<gene>
    <name evidence="2" type="ORF">SpAn4DRAFT_2260</name>
</gene>
<keyword evidence="1" id="KW-0472">Membrane</keyword>
<reference evidence="3" key="1">
    <citation type="submission" date="2015-03" db="EMBL/GenBank/DDBJ databases">
        <authorList>
            <person name="Nijsse Bart"/>
        </authorList>
    </citation>
    <scope>NUCLEOTIDE SEQUENCE [LARGE SCALE GENOMIC DNA]</scope>
</reference>
<protein>
    <submittedName>
        <fullName evidence="2">Uncharacterized protein</fullName>
    </submittedName>
</protein>
<feature type="transmembrane region" description="Helical" evidence="1">
    <location>
        <begin position="20"/>
        <end position="38"/>
    </location>
</feature>
<sequence>MRGIAYGNKGGKARGKTKCFAVCAQARNIVFIVLLSMVQKTMN</sequence>
<evidence type="ECO:0000313" key="3">
    <source>
        <dbReference type="Proteomes" id="UP000049855"/>
    </source>
</evidence>
<keyword evidence="1" id="KW-1133">Transmembrane helix</keyword>
<keyword evidence="1" id="KW-0812">Transmembrane</keyword>
<evidence type="ECO:0000313" key="2">
    <source>
        <dbReference type="EMBL" id="CQR73028.1"/>
    </source>
</evidence>
<name>A0A0U1L032_9FIRM</name>
<dbReference type="AlphaFoldDB" id="A0A0U1L032"/>
<organism evidence="2 3">
    <name type="scientific">Sporomusa ovata</name>
    <dbReference type="NCBI Taxonomy" id="2378"/>
    <lineage>
        <taxon>Bacteria</taxon>
        <taxon>Bacillati</taxon>
        <taxon>Bacillota</taxon>
        <taxon>Negativicutes</taxon>
        <taxon>Selenomonadales</taxon>
        <taxon>Sporomusaceae</taxon>
        <taxon>Sporomusa</taxon>
    </lineage>
</organism>